<organism evidence="2 3">
    <name type="scientific">Trypanosoma rangeli SC58</name>
    <dbReference type="NCBI Taxonomy" id="429131"/>
    <lineage>
        <taxon>Eukaryota</taxon>
        <taxon>Discoba</taxon>
        <taxon>Euglenozoa</taxon>
        <taxon>Kinetoplastea</taxon>
        <taxon>Metakinetoplastina</taxon>
        <taxon>Trypanosomatida</taxon>
        <taxon>Trypanosomatidae</taxon>
        <taxon>Trypanosoma</taxon>
        <taxon>Herpetosoma</taxon>
    </lineage>
</organism>
<keyword evidence="1" id="KW-0732">Signal</keyword>
<gene>
    <name evidence="2" type="ORF">TRSC58_02819</name>
</gene>
<dbReference type="Proteomes" id="UP000031737">
    <property type="component" value="Unassembled WGS sequence"/>
</dbReference>
<evidence type="ECO:0000313" key="2">
    <source>
        <dbReference type="EMBL" id="ESL09458.1"/>
    </source>
</evidence>
<evidence type="ECO:0000256" key="1">
    <source>
        <dbReference type="SAM" id="SignalP"/>
    </source>
</evidence>
<reference evidence="2 3" key="1">
    <citation type="submission" date="2013-07" db="EMBL/GenBank/DDBJ databases">
        <authorList>
            <person name="Stoco P.H."/>
            <person name="Wagner G."/>
            <person name="Gerber A."/>
            <person name="Zaha A."/>
            <person name="Thompson C."/>
            <person name="Bartholomeu D.C."/>
            <person name="Luckemeyer D.D."/>
            <person name="Bahia D."/>
            <person name="Loreto E."/>
            <person name="Prestes E.B."/>
            <person name="Lima F.M."/>
            <person name="Rodrigues-Luiz G."/>
            <person name="Vallejo G.A."/>
            <person name="Filho J.F."/>
            <person name="Monteiro K.M."/>
            <person name="Tyler K.M."/>
            <person name="de Almeida L.G."/>
            <person name="Ortiz M.F."/>
            <person name="Siervo M.A."/>
            <person name="de Moraes M.H."/>
            <person name="Cunha O.L."/>
            <person name="Mendonca-Neto R."/>
            <person name="Silva R."/>
            <person name="Teixeira S.M."/>
            <person name="Murta S.M."/>
            <person name="Sincero T.C."/>
            <person name="Mendes T.A."/>
            <person name="Urmenyi T.P."/>
            <person name="Silva V.G."/>
            <person name="da Rocha W.D."/>
            <person name="Andersson B."/>
            <person name="Romanha A.J."/>
            <person name="Steindel M."/>
            <person name="de Vasconcelos A.T."/>
            <person name="Grisard E.C."/>
        </authorList>
    </citation>
    <scope>NUCLEOTIDE SEQUENCE [LARGE SCALE GENOMIC DNA]</scope>
    <source>
        <strain evidence="2 3">SC58</strain>
    </source>
</reference>
<dbReference type="EMBL" id="AUPL01002819">
    <property type="protein sequence ID" value="ESL09458.1"/>
    <property type="molecule type" value="Genomic_DNA"/>
</dbReference>
<comment type="caution">
    <text evidence="2">The sequence shown here is derived from an EMBL/GenBank/DDBJ whole genome shotgun (WGS) entry which is preliminary data.</text>
</comment>
<dbReference type="VEuPathDB" id="TriTrypDB:TRSC58_02819"/>
<protein>
    <submittedName>
        <fullName evidence="2">Uncharacterized protein</fullName>
    </submittedName>
</protein>
<name>A0A061J222_TRYRA</name>
<feature type="signal peptide" evidence="1">
    <location>
        <begin position="1"/>
        <end position="24"/>
    </location>
</feature>
<proteinExistence type="predicted"/>
<feature type="chain" id="PRO_5001601421" evidence="1">
    <location>
        <begin position="25"/>
        <end position="171"/>
    </location>
</feature>
<accession>A0A061J222</accession>
<keyword evidence="3" id="KW-1185">Reference proteome</keyword>
<dbReference type="OrthoDB" id="271139at2759"/>
<dbReference type="AlphaFoldDB" id="A0A061J222"/>
<sequence length="171" mass="18530">MRGHVHPRVARLYLEFMLLAPAFASSTTARRAVELEGATSAFAQVPSAAAPSPGLATFPTSAAAYCAMVQKGFTAPPLVTPGTPEFTRRLARGRWLLRQLQDTLAVKKYRAMHKRYSWTSQKDFDELAELFGEAAARGMMVGLGNKDVFGFDEAADDEASDVSNKAGSETK</sequence>
<evidence type="ECO:0000313" key="3">
    <source>
        <dbReference type="Proteomes" id="UP000031737"/>
    </source>
</evidence>